<evidence type="ECO:0000256" key="1">
    <source>
        <dbReference type="SAM" id="Phobius"/>
    </source>
</evidence>
<gene>
    <name evidence="2" type="ORF">S01H4_01255</name>
</gene>
<keyword evidence="1" id="KW-0812">Transmembrane</keyword>
<dbReference type="EMBL" id="BART01000219">
    <property type="protein sequence ID" value="GAG67930.1"/>
    <property type="molecule type" value="Genomic_DNA"/>
</dbReference>
<accession>X0ZE57</accession>
<feature type="transmembrane region" description="Helical" evidence="1">
    <location>
        <begin position="478"/>
        <end position="507"/>
    </location>
</feature>
<proteinExistence type="predicted"/>
<sequence length="578" mass="65383">MNKRLKKYLPYIIILTIVIIIVIFARLNITSPLSKKISLDWSRGKNLGKTISGIPVSIQIDNEDKNLYLIWSAKKADKRLLNFTKLNSKADILLQKFLDFNFVNPKNSQILLDSHKNLYLTWLDKYQDNTCLLHILLDSNGDKLTEPKLISIAESEVKNYKIGLNKGGNVEIFWEGEEKDQKGIYYTQLNSKGDITSENSLIISEGKSPSFQIDKLGNIHLIWLQSILGDRNDIYYSTFDVKKSKLEEKVKVGDFVISTGKVLSEPIIGLDNNYVYVFWSTEFRSGLAAGSAHISYLTFPINKPSFQSSKTVQLPFLSKTDSLQIGERKIDFTQEQKGKERGKVDSISLIPEDIFTGFPSTDYVSMPGVSGGQRSKLLLVCNLKVFEKNKQIIQLALVIYRDGEPLGYQLTNKTDHFSFSPKILIDKDNNIYLTWLDKLKVGQHKVFFAGTSSDIRKNLDFLTPIDIVIGITDTIFHLFGASIFILLVIPWGLVSLILIGIFYIVTGGEDSLNLGKTKIVLIVTIILYYLAKLLITPSYLLFPPFLDLIPAEFISIWIWTLPIIIFDLCPPDTPGILT</sequence>
<protein>
    <submittedName>
        <fullName evidence="2">Uncharacterized protein</fullName>
    </submittedName>
</protein>
<reference evidence="2" key="1">
    <citation type="journal article" date="2014" name="Front. Microbiol.">
        <title>High frequency of phylogenetically diverse reductive dehalogenase-homologous genes in deep subseafloor sedimentary metagenomes.</title>
        <authorList>
            <person name="Kawai M."/>
            <person name="Futagami T."/>
            <person name="Toyoda A."/>
            <person name="Takaki Y."/>
            <person name="Nishi S."/>
            <person name="Hori S."/>
            <person name="Arai W."/>
            <person name="Tsubouchi T."/>
            <person name="Morono Y."/>
            <person name="Uchiyama I."/>
            <person name="Ito T."/>
            <person name="Fujiyama A."/>
            <person name="Inagaki F."/>
            <person name="Takami H."/>
        </authorList>
    </citation>
    <scope>NUCLEOTIDE SEQUENCE</scope>
    <source>
        <strain evidence="2">Expedition CK06-06</strain>
    </source>
</reference>
<dbReference type="AlphaFoldDB" id="X0ZE57"/>
<keyword evidence="1" id="KW-1133">Transmembrane helix</keyword>
<keyword evidence="1" id="KW-0472">Membrane</keyword>
<evidence type="ECO:0000313" key="2">
    <source>
        <dbReference type="EMBL" id="GAG67930.1"/>
    </source>
</evidence>
<feature type="transmembrane region" description="Helical" evidence="1">
    <location>
        <begin position="519"/>
        <end position="542"/>
    </location>
</feature>
<feature type="transmembrane region" description="Helical" evidence="1">
    <location>
        <begin position="9"/>
        <end position="29"/>
    </location>
</feature>
<name>X0ZE57_9ZZZZ</name>
<comment type="caution">
    <text evidence="2">The sequence shown here is derived from an EMBL/GenBank/DDBJ whole genome shotgun (WGS) entry which is preliminary data.</text>
</comment>
<organism evidence="2">
    <name type="scientific">marine sediment metagenome</name>
    <dbReference type="NCBI Taxonomy" id="412755"/>
    <lineage>
        <taxon>unclassified sequences</taxon>
        <taxon>metagenomes</taxon>
        <taxon>ecological metagenomes</taxon>
    </lineage>
</organism>